<dbReference type="PANTHER" id="PTHR43343:SF3">
    <property type="entry name" value="PROTEASE DO-LIKE 8, CHLOROPLASTIC"/>
    <property type="match status" value="1"/>
</dbReference>
<dbReference type="PRINTS" id="PR00834">
    <property type="entry name" value="PROTEASES2C"/>
</dbReference>
<evidence type="ECO:0000259" key="4">
    <source>
        <dbReference type="PROSITE" id="PS50106"/>
    </source>
</evidence>
<dbReference type="EMBL" id="BOMI01000021">
    <property type="protein sequence ID" value="GID72794.1"/>
    <property type="molecule type" value="Genomic_DNA"/>
</dbReference>
<proteinExistence type="predicted"/>
<dbReference type="SUPFAM" id="SSF50494">
    <property type="entry name" value="Trypsin-like serine proteases"/>
    <property type="match status" value="1"/>
</dbReference>
<dbReference type="RefSeq" id="WP_203760725.1">
    <property type="nucleotide sequence ID" value="NZ_BOMI01000021.1"/>
</dbReference>
<keyword evidence="6" id="KW-1185">Reference proteome</keyword>
<dbReference type="InterPro" id="IPR036034">
    <property type="entry name" value="PDZ_sf"/>
</dbReference>
<evidence type="ECO:0000313" key="6">
    <source>
        <dbReference type="Proteomes" id="UP000609879"/>
    </source>
</evidence>
<organism evidence="5 6">
    <name type="scientific">Paractinoplanes deccanensis</name>
    <dbReference type="NCBI Taxonomy" id="113561"/>
    <lineage>
        <taxon>Bacteria</taxon>
        <taxon>Bacillati</taxon>
        <taxon>Actinomycetota</taxon>
        <taxon>Actinomycetes</taxon>
        <taxon>Micromonosporales</taxon>
        <taxon>Micromonosporaceae</taxon>
        <taxon>Paractinoplanes</taxon>
    </lineage>
</organism>
<protein>
    <recommendedName>
        <fullName evidence="4">PDZ domain-containing protein</fullName>
    </recommendedName>
</protein>
<dbReference type="SUPFAM" id="SSF50156">
    <property type="entry name" value="PDZ domain-like"/>
    <property type="match status" value="1"/>
</dbReference>
<dbReference type="Gene3D" id="2.40.10.120">
    <property type="match status" value="1"/>
</dbReference>
<feature type="chain" id="PRO_5046062852" description="PDZ domain-containing protein" evidence="3">
    <location>
        <begin position="25"/>
        <end position="304"/>
    </location>
</feature>
<gene>
    <name evidence="5" type="ORF">Ade02nite_14350</name>
</gene>
<dbReference type="InterPro" id="IPR009003">
    <property type="entry name" value="Peptidase_S1_PA"/>
</dbReference>
<reference evidence="5 6" key="1">
    <citation type="submission" date="2021-01" db="EMBL/GenBank/DDBJ databases">
        <title>Whole genome shotgun sequence of Actinoplanes deccanensis NBRC 13994.</title>
        <authorList>
            <person name="Komaki H."/>
            <person name="Tamura T."/>
        </authorList>
    </citation>
    <scope>NUCLEOTIDE SEQUENCE [LARGE SCALE GENOMIC DNA]</scope>
    <source>
        <strain evidence="5 6">NBRC 13994</strain>
    </source>
</reference>
<comment type="caution">
    <text evidence="5">The sequence shown here is derived from an EMBL/GenBank/DDBJ whole genome shotgun (WGS) entry which is preliminary data.</text>
</comment>
<keyword evidence="2" id="KW-0378">Hydrolase</keyword>
<name>A0ABQ3XYJ7_9ACTN</name>
<dbReference type="Pfam" id="PF13180">
    <property type="entry name" value="PDZ_2"/>
    <property type="match status" value="1"/>
</dbReference>
<evidence type="ECO:0000313" key="5">
    <source>
        <dbReference type="EMBL" id="GID72794.1"/>
    </source>
</evidence>
<evidence type="ECO:0000256" key="3">
    <source>
        <dbReference type="SAM" id="SignalP"/>
    </source>
</evidence>
<dbReference type="Proteomes" id="UP000609879">
    <property type="component" value="Unassembled WGS sequence"/>
</dbReference>
<dbReference type="InterPro" id="IPR001940">
    <property type="entry name" value="Peptidase_S1C"/>
</dbReference>
<dbReference type="InterPro" id="IPR051201">
    <property type="entry name" value="Chloro_Bact_Ser_Proteases"/>
</dbReference>
<dbReference type="Gene3D" id="2.30.42.10">
    <property type="match status" value="1"/>
</dbReference>
<dbReference type="PANTHER" id="PTHR43343">
    <property type="entry name" value="PEPTIDASE S12"/>
    <property type="match status" value="1"/>
</dbReference>
<evidence type="ECO:0000256" key="2">
    <source>
        <dbReference type="ARBA" id="ARBA00022801"/>
    </source>
</evidence>
<feature type="signal peptide" evidence="3">
    <location>
        <begin position="1"/>
        <end position="24"/>
    </location>
</feature>
<feature type="domain" description="PDZ" evidence="4">
    <location>
        <begin position="197"/>
        <end position="265"/>
    </location>
</feature>
<dbReference type="InterPro" id="IPR001478">
    <property type="entry name" value="PDZ"/>
</dbReference>
<keyword evidence="1" id="KW-0645">Protease</keyword>
<evidence type="ECO:0000256" key="1">
    <source>
        <dbReference type="ARBA" id="ARBA00022670"/>
    </source>
</evidence>
<dbReference type="Pfam" id="PF13365">
    <property type="entry name" value="Trypsin_2"/>
    <property type="match status" value="1"/>
</dbReference>
<keyword evidence="3" id="KW-0732">Signal</keyword>
<sequence length="304" mass="28850">MGPVRRLAAVPAVLPVSAAVTATAAGGATAAQVAAVAAKVDPALVDITTVLGAQNAEAAVVGYDRGADIAVLKLSGATGLATATLATGTTVKTGDPVVAIGNAGGTGGTPSAVGGAVTGAGRSITASDESSGSAEQLTGLIEVNADIEAGDSGGPLLTTSGQVIGVDTAASAGFQYQASGGDGYAIPIATATTLADRIRAGRSSSTVHLGATAYLGIETTDSSRYAATTGPAVLGVVSGSPAASAGLARGDVITSVAGSTVGSATALTGLLDRYHPGDKVKVTWADVAGQAHTATVTLATGPVG</sequence>
<accession>A0ABQ3XYJ7</accession>
<dbReference type="PROSITE" id="PS50106">
    <property type="entry name" value="PDZ"/>
    <property type="match status" value="1"/>
</dbReference>